<dbReference type="InterPro" id="IPR002125">
    <property type="entry name" value="CMP_dCMP_dom"/>
</dbReference>
<dbReference type="Pfam" id="PF00383">
    <property type="entry name" value="dCMP_cyt_deam_1"/>
    <property type="match status" value="1"/>
</dbReference>
<evidence type="ECO:0000256" key="1">
    <source>
        <dbReference type="ARBA" id="ARBA00022694"/>
    </source>
</evidence>
<evidence type="ECO:0000313" key="5">
    <source>
        <dbReference type="RefSeq" id="XP_065661736.1"/>
    </source>
</evidence>
<evidence type="ECO:0000256" key="2">
    <source>
        <dbReference type="ARBA" id="ARBA00038160"/>
    </source>
</evidence>
<dbReference type="GeneID" id="136084777"/>
<accession>A0ABM4CJ04</accession>
<evidence type="ECO:0000259" key="3">
    <source>
        <dbReference type="PROSITE" id="PS51747"/>
    </source>
</evidence>
<dbReference type="InterPro" id="IPR016193">
    <property type="entry name" value="Cytidine_deaminase-like"/>
</dbReference>
<organism evidence="4 5">
    <name type="scientific">Hydra vulgaris</name>
    <name type="common">Hydra</name>
    <name type="synonym">Hydra attenuata</name>
    <dbReference type="NCBI Taxonomy" id="6087"/>
    <lineage>
        <taxon>Eukaryota</taxon>
        <taxon>Metazoa</taxon>
        <taxon>Cnidaria</taxon>
        <taxon>Hydrozoa</taxon>
        <taxon>Hydroidolina</taxon>
        <taxon>Anthoathecata</taxon>
        <taxon>Aplanulata</taxon>
        <taxon>Hydridae</taxon>
        <taxon>Hydra</taxon>
    </lineage>
</organism>
<dbReference type="PROSITE" id="PS51747">
    <property type="entry name" value="CYT_DCMP_DEAMINASES_2"/>
    <property type="match status" value="1"/>
</dbReference>
<evidence type="ECO:0000313" key="4">
    <source>
        <dbReference type="Proteomes" id="UP001652625"/>
    </source>
</evidence>
<dbReference type="PANTHER" id="PTHR11079:SF156">
    <property type="entry name" value="INACTIVE TRNA-SPECIFIC ADENOSINE DEAMINASE-LIKE PROTEIN 3-RELATED"/>
    <property type="match status" value="1"/>
</dbReference>
<reference evidence="5" key="1">
    <citation type="submission" date="2025-08" db="UniProtKB">
        <authorList>
            <consortium name="RefSeq"/>
        </authorList>
    </citation>
    <scope>IDENTIFICATION</scope>
</reference>
<feature type="domain" description="CMP/dCMP-type deaminase" evidence="3">
    <location>
        <begin position="196"/>
        <end position="324"/>
    </location>
</feature>
<dbReference type="Proteomes" id="UP001652625">
    <property type="component" value="Chromosome 09"/>
</dbReference>
<keyword evidence="1" id="KW-0819">tRNA processing</keyword>
<gene>
    <name evidence="5" type="primary">LOC136084777</name>
</gene>
<name>A0ABM4CJ04_HYDVU</name>
<dbReference type="SUPFAM" id="SSF53927">
    <property type="entry name" value="Cytidine deaminase-like"/>
    <property type="match status" value="1"/>
</dbReference>
<proteinExistence type="inferred from homology"/>
<dbReference type="RefSeq" id="XP_065661736.1">
    <property type="nucleotide sequence ID" value="XM_065805664.1"/>
</dbReference>
<sequence length="336" mass="38776">MNFRQSCKKKRKKYFIMLKFVPILHENLKRSVTTVSVYVGTIKKRNYAQQVLALLKEYYPFDSSLSHLKRIKETEDKKELLVIIGKVSLIGNVSCLFKDERLQQYIENFIHCFVSDSPPLTRQQFLEASKYWPVQFHESKIMKSIIEGTHLNEAEIKQGLEFMHLVQDIFSTENRSAAVIVNPVDNSILAVAHDHTESDPLKHAVMVAIDTIAWQQNGGAYNLKYRKNDDGFCIIDSNHLLNNLLTLNSKVYQNLKSGSGGSGYLCTGYDIYLTHEPCVMCSMALLHSRIRRVFFRKSNVTNGGVQSVFKIHCEESLNHHFEVYKMTLNKRKFEDI</sequence>
<comment type="similarity">
    <text evidence="2">Belongs to the cytidine and deoxycytidylate deaminase family. ADAT3 subfamily.</text>
</comment>
<dbReference type="PANTHER" id="PTHR11079">
    <property type="entry name" value="CYTOSINE DEAMINASE FAMILY MEMBER"/>
    <property type="match status" value="1"/>
</dbReference>
<dbReference type="CDD" id="cd01285">
    <property type="entry name" value="nucleoside_deaminase"/>
    <property type="match status" value="1"/>
</dbReference>
<dbReference type="Gene3D" id="3.40.140.10">
    <property type="entry name" value="Cytidine Deaminase, domain 2"/>
    <property type="match status" value="1"/>
</dbReference>
<protein>
    <submittedName>
        <fullName evidence="5">Probable inactive tRNA-specific adenosine deaminase-like protein 3 isoform X1</fullName>
    </submittedName>
</protein>
<keyword evidence="4" id="KW-1185">Reference proteome</keyword>